<evidence type="ECO:0000256" key="1">
    <source>
        <dbReference type="PROSITE-ProRule" id="PRU00221"/>
    </source>
</evidence>
<dbReference type="SMART" id="SM00320">
    <property type="entry name" value="WD40"/>
    <property type="match status" value="4"/>
</dbReference>
<sequence>MSSPERPGGSALGHHGAIISPTFAFGMDVGCRNCLWHLEGERMLWSVGAQVAMYNTISQEMRFIPLADRGARALVLSVASNCKYFAAVERVPGVDHDQVSVYSFGGEKRVKSLPHDAALSGSESARVECIDFSENSKFLLTQYGNPDWTLVVWRWYSGKVLARMRLDLSKPVLSAQFSPTDDMLLAVLTPNNVMPLRLDPDSDTLRHMPGPPAWEAAHLTSMCWLAGNLMALVGSGGEVYVFQDATPRITTRVEPLPSAASASTLLLGHSHAGGGGNGALGNSEHLLAVTARGRGFIAAGTSGTVYFFDPPGVDQKRAGIRDLYALTRRLAVDLPPGPPRPIMWLSVSAGEEEVAAVTAGGDVYVANMTLVSEREEKPILSVVGHDVLEGEPFRRVLGGFLTGRVVGLAAASSVPLVAAACLPNEPLSVRTMAGQAAAVVASLSGGVTGTESGGMGPAAGGPSRPGFTASGLRAPPSLPPQLRVWNYESRRCVVSAVLEEDPTCLDMHPGGQLVLLGLYDKVVMYALALEHLEQVYESHIKRASCVRFSTGGAMFAAVGRNNTITLTATYPFRAQQQLGQLKGHATAVTELAFSADDRMLVSAGAGGALYFWDLASLNRVVELEHVDKQSVYCGVAMCSHTRGGAVVRCLDGRSQQVANGRVEYEVMCKGGPNAPSLLLGADKVYLAADDQGCVVSHAWPGEDLPPRPGFAALAPPPTYYPLHSAVGGGISRMALVPSRGLLFTANGDGTVLMSSVALVLDGVLLEAALAGGAAGHGHGHGHVGSHRPSAASIAGTLAVAAAAGGAAGAGGGVLAAPYMVTVPDERLQALRDKVVEVAMLVGSARSEAEYQAFRASQVLRDAITRLEGELAAARATVAERDGVIARLTEDSRHVERRVVKELEGAHMSAAEELEALYEKRLAVEADKLRVMAAARDDAQYRAEEALRRLQEQHKQDVKGLQAAHAAQLVAMEARMAAAAEVRAEQERFFAEYVKQAEEDFEDHSERINDKITAQAEAAESREQRLKADNNILKRTNLRLKADKTIDLKKMDKLTTDNTALREQAEELKLTVAKLTKELEERDAVNTDNYATIQQLRRKVQDLEKHKFVLSYKAETYAKSLEPQEKEVSRLQSELESHDRELLGHMSKMQVLSRHVAEKDTALRAVKSELAALRSKAGQMEAAITAFSQDLYEAMQQPDDRGPRGKSARQKALDELVRRYCLGDMRTGGRDEAMEAAANAAAAETRVVLLQWKLEQERGSAKAAQRATLHQNSQLLRELQVSQGDLRLLKDRYDAAWVALRELQSKYNLLERRWAASQGGGGPGGEAAGELEAEDVPSEGVVSMAGRVPPSRPTSGVPGTGAADGVLTGVQQALVLPGRGALAAANTHHTHKQQGTGAAKATRPGSAALARPVSAGWGMYRSMGGQPAPGGVVSRGTPLRAYAELISSERQRMEELAVALAEGSAGLEAQQRALVGLREQLATNGGDLIGPAAGREAERGNLAFGGFSVVSEGRESIDSDDAEESVSEAEASARADAMNAPGRGAAGLVSEAALNRAGSGNNAASSSAPPMASSGRPSTAQQTAGGRGPGSGNSSAGGTASSSAYHAPGLRGLKLDHSHNAKHRPFSARPAASMSTSFDASRAAAGLRTRSLGHSGVGTVRTSSPSLTAGAAPASPSGGGRRRPSTAAGMGLRAFTDSSADRFRAPGAFAEGQLPL</sequence>
<feature type="region of interest" description="Disordered" evidence="3">
    <location>
        <begin position="1648"/>
        <end position="1715"/>
    </location>
</feature>
<feature type="compositionally biased region" description="Low complexity" evidence="3">
    <location>
        <begin position="1527"/>
        <end position="1536"/>
    </location>
</feature>
<dbReference type="InterPro" id="IPR011047">
    <property type="entry name" value="Quinoprotein_ADH-like_sf"/>
</dbReference>
<accession>A0A835VZJ9</accession>
<dbReference type="SUPFAM" id="SSF69322">
    <property type="entry name" value="Tricorn protease domain 2"/>
    <property type="match status" value="1"/>
</dbReference>
<feature type="compositionally biased region" description="Low complexity" evidence="3">
    <location>
        <begin position="1556"/>
        <end position="1577"/>
    </location>
</feature>
<feature type="compositionally biased region" description="Low complexity" evidence="3">
    <location>
        <begin position="1591"/>
        <end position="1603"/>
    </location>
</feature>
<feature type="repeat" description="WD" evidence="1">
    <location>
        <begin position="581"/>
        <end position="622"/>
    </location>
</feature>
<feature type="coiled-coil region" evidence="2">
    <location>
        <begin position="1120"/>
        <end position="1182"/>
    </location>
</feature>
<evidence type="ECO:0000256" key="3">
    <source>
        <dbReference type="SAM" id="MobiDB-lite"/>
    </source>
</evidence>
<feature type="compositionally biased region" description="Low complexity" evidence="3">
    <location>
        <begin position="1661"/>
        <end position="1675"/>
    </location>
</feature>
<dbReference type="PANTHER" id="PTHR32215:SF0">
    <property type="entry name" value="CILIA- AND FLAGELLA-ASSOCIATED PROTEIN 57"/>
    <property type="match status" value="1"/>
</dbReference>
<dbReference type="OrthoDB" id="533757at2759"/>
<dbReference type="SUPFAM" id="SSF50998">
    <property type="entry name" value="Quinoprotein alcohol dehydrogenase-like"/>
    <property type="match status" value="1"/>
</dbReference>
<dbReference type="InterPro" id="IPR001680">
    <property type="entry name" value="WD40_rpt"/>
</dbReference>
<keyword evidence="2" id="KW-0175">Coiled coil</keyword>
<feature type="region of interest" description="Disordered" evidence="3">
    <location>
        <begin position="1513"/>
        <end position="1541"/>
    </location>
</feature>
<comment type="caution">
    <text evidence="4">The sequence shown here is derived from an EMBL/GenBank/DDBJ whole genome shotgun (WGS) entry which is preliminary data.</text>
</comment>
<feature type="region of interest" description="Disordered" evidence="3">
    <location>
        <begin position="1556"/>
        <end position="1610"/>
    </location>
</feature>
<dbReference type="Proteomes" id="UP000613740">
    <property type="component" value="Unassembled WGS sequence"/>
</dbReference>
<dbReference type="EMBL" id="JAEHOD010000071">
    <property type="protein sequence ID" value="KAG2431698.1"/>
    <property type="molecule type" value="Genomic_DNA"/>
</dbReference>
<feature type="coiled-coil region" evidence="2">
    <location>
        <begin position="899"/>
        <end position="955"/>
    </location>
</feature>
<organism evidence="4 5">
    <name type="scientific">Chlamydomonas schloesseri</name>
    <dbReference type="NCBI Taxonomy" id="2026947"/>
    <lineage>
        <taxon>Eukaryota</taxon>
        <taxon>Viridiplantae</taxon>
        <taxon>Chlorophyta</taxon>
        <taxon>core chlorophytes</taxon>
        <taxon>Chlorophyceae</taxon>
        <taxon>CS clade</taxon>
        <taxon>Chlamydomonadales</taxon>
        <taxon>Chlamydomonadaceae</taxon>
        <taxon>Chlamydomonas</taxon>
    </lineage>
</organism>
<gene>
    <name evidence="4" type="ORF">HYH02_013275</name>
</gene>
<evidence type="ECO:0000313" key="5">
    <source>
        <dbReference type="Proteomes" id="UP000613740"/>
    </source>
</evidence>
<evidence type="ECO:0008006" key="6">
    <source>
        <dbReference type="Google" id="ProtNLM"/>
    </source>
</evidence>
<dbReference type="Gene3D" id="2.130.10.10">
    <property type="entry name" value="YVTN repeat-like/Quinoprotein amine dehydrogenase"/>
    <property type="match status" value="2"/>
</dbReference>
<keyword evidence="5" id="KW-1185">Reference proteome</keyword>
<dbReference type="PANTHER" id="PTHR32215">
    <property type="entry name" value="CILIA- AND FLAGELLA-ASSOCIATED PROTEIN 57"/>
    <property type="match status" value="1"/>
</dbReference>
<dbReference type="InterPro" id="IPR052993">
    <property type="entry name" value="CFA-57"/>
</dbReference>
<dbReference type="PROSITE" id="PS50082">
    <property type="entry name" value="WD_REPEATS_2"/>
    <property type="match status" value="1"/>
</dbReference>
<evidence type="ECO:0000313" key="4">
    <source>
        <dbReference type="EMBL" id="KAG2431698.1"/>
    </source>
</evidence>
<dbReference type="Pfam" id="PF00400">
    <property type="entry name" value="WD40"/>
    <property type="match status" value="1"/>
</dbReference>
<name>A0A835VZJ9_9CHLO</name>
<dbReference type="InterPro" id="IPR015943">
    <property type="entry name" value="WD40/YVTN_repeat-like_dom_sf"/>
</dbReference>
<keyword evidence="1" id="KW-0853">WD repeat</keyword>
<evidence type="ECO:0000256" key="2">
    <source>
        <dbReference type="SAM" id="Coils"/>
    </source>
</evidence>
<protein>
    <recommendedName>
        <fullName evidence="6">Cilia- and flagella-associated protein 57</fullName>
    </recommendedName>
</protein>
<feature type="compositionally biased region" description="Acidic residues" evidence="3">
    <location>
        <begin position="1517"/>
        <end position="1526"/>
    </location>
</feature>
<dbReference type="PROSITE" id="PS50294">
    <property type="entry name" value="WD_REPEATS_REGION"/>
    <property type="match status" value="1"/>
</dbReference>
<feature type="coiled-coil region" evidence="2">
    <location>
        <begin position="1008"/>
        <end position="1084"/>
    </location>
</feature>
<reference evidence="4" key="1">
    <citation type="journal article" date="2020" name="bioRxiv">
        <title>Comparative genomics of Chlamydomonas.</title>
        <authorList>
            <person name="Craig R.J."/>
            <person name="Hasan A.R."/>
            <person name="Ness R.W."/>
            <person name="Keightley P.D."/>
        </authorList>
    </citation>
    <scope>NUCLEOTIDE SEQUENCE</scope>
    <source>
        <strain evidence="4">CCAP 11/173</strain>
    </source>
</reference>
<proteinExistence type="predicted"/>